<dbReference type="PANTHER" id="PTHR14969:SF13">
    <property type="entry name" value="AT30094P"/>
    <property type="match status" value="1"/>
</dbReference>
<dbReference type="EC" id="3.6.1.27" evidence="3"/>
<sequence>MKKQMMLVLSSLFVFLLIVFIHKAPWLEVFDRQVLKGVFELRKAWLTPIMVFFTEVGSWYLTAPIWFGLIIYLLYKREAVAVAFITLVYFGSRSLNWLLKDLFERPRPQLDQLIEASHYSFPSGHAMNSMAFYGGLILLINVFVPEQNRAKTVIHLLLLVLISMIGFSRMYLGVHYFTDVVAGFAAGIVWLFSVFILWERMLRKKKGVERG</sequence>
<reference evidence="3 4" key="1">
    <citation type="submission" date="2021-01" db="EMBL/GenBank/DDBJ databases">
        <title>Genomic Encyclopedia of Type Strains, Phase IV (KMG-IV): sequencing the most valuable type-strain genomes for metagenomic binning, comparative biology and taxonomic classification.</title>
        <authorList>
            <person name="Goeker M."/>
        </authorList>
    </citation>
    <scope>NUCLEOTIDE SEQUENCE [LARGE SCALE GENOMIC DNA]</scope>
    <source>
        <strain evidence="3 4">DSM 104297</strain>
    </source>
</reference>
<dbReference type="GO" id="GO:0050380">
    <property type="term" value="F:undecaprenyl-diphosphatase activity"/>
    <property type="evidence" value="ECO:0007669"/>
    <property type="project" value="UniProtKB-EC"/>
</dbReference>
<evidence type="ECO:0000256" key="1">
    <source>
        <dbReference type="SAM" id="Phobius"/>
    </source>
</evidence>
<dbReference type="PANTHER" id="PTHR14969">
    <property type="entry name" value="SPHINGOSINE-1-PHOSPHATE PHOSPHOHYDROLASE"/>
    <property type="match status" value="1"/>
</dbReference>
<keyword evidence="1" id="KW-0812">Transmembrane</keyword>
<feature type="transmembrane region" description="Helical" evidence="1">
    <location>
        <begin position="156"/>
        <end position="174"/>
    </location>
</feature>
<feature type="transmembrane region" description="Helical" evidence="1">
    <location>
        <begin position="47"/>
        <end position="72"/>
    </location>
</feature>
<feature type="transmembrane region" description="Helical" evidence="1">
    <location>
        <begin position="126"/>
        <end position="144"/>
    </location>
</feature>
<dbReference type="CDD" id="cd03392">
    <property type="entry name" value="PAP2_like_2"/>
    <property type="match status" value="1"/>
</dbReference>
<dbReference type="EMBL" id="JAFBFC010000003">
    <property type="protein sequence ID" value="MBM7703168.1"/>
    <property type="molecule type" value="Genomic_DNA"/>
</dbReference>
<evidence type="ECO:0000259" key="2">
    <source>
        <dbReference type="SMART" id="SM00014"/>
    </source>
</evidence>
<organism evidence="3 4">
    <name type="scientific">Priestia iocasae</name>
    <dbReference type="NCBI Taxonomy" id="2291674"/>
    <lineage>
        <taxon>Bacteria</taxon>
        <taxon>Bacillati</taxon>
        <taxon>Bacillota</taxon>
        <taxon>Bacilli</taxon>
        <taxon>Bacillales</taxon>
        <taxon>Bacillaceae</taxon>
        <taxon>Priestia</taxon>
    </lineage>
</organism>
<keyword evidence="3" id="KW-0378">Hydrolase</keyword>
<dbReference type="RefSeq" id="WP_205186716.1">
    <property type="nucleotide sequence ID" value="NZ_JAFBFC010000003.1"/>
</dbReference>
<feature type="transmembrane region" description="Helical" evidence="1">
    <location>
        <begin position="180"/>
        <end position="198"/>
    </location>
</feature>
<evidence type="ECO:0000313" key="4">
    <source>
        <dbReference type="Proteomes" id="UP000809829"/>
    </source>
</evidence>
<name>A0ABS2QUK3_9BACI</name>
<evidence type="ECO:0000313" key="3">
    <source>
        <dbReference type="EMBL" id="MBM7703168.1"/>
    </source>
</evidence>
<dbReference type="SMART" id="SM00014">
    <property type="entry name" value="acidPPc"/>
    <property type="match status" value="1"/>
</dbReference>
<gene>
    <name evidence="3" type="ORF">JOC83_002015</name>
</gene>
<proteinExistence type="predicted"/>
<dbReference type="Pfam" id="PF01569">
    <property type="entry name" value="PAP2"/>
    <property type="match status" value="1"/>
</dbReference>
<dbReference type="Gene3D" id="1.20.144.10">
    <property type="entry name" value="Phosphatidic acid phosphatase type 2/haloperoxidase"/>
    <property type="match status" value="2"/>
</dbReference>
<accession>A0ABS2QUK3</accession>
<feature type="domain" description="Phosphatidic acid phosphatase type 2/haloperoxidase" evidence="2">
    <location>
        <begin position="80"/>
        <end position="195"/>
    </location>
</feature>
<keyword evidence="1" id="KW-0472">Membrane</keyword>
<dbReference type="InterPro" id="IPR000326">
    <property type="entry name" value="PAP2/HPO"/>
</dbReference>
<dbReference type="SUPFAM" id="SSF48317">
    <property type="entry name" value="Acid phosphatase/Vanadium-dependent haloperoxidase"/>
    <property type="match status" value="1"/>
</dbReference>
<keyword evidence="1" id="KW-1133">Transmembrane helix</keyword>
<feature type="transmembrane region" description="Helical" evidence="1">
    <location>
        <begin position="79"/>
        <end position="99"/>
    </location>
</feature>
<dbReference type="Proteomes" id="UP000809829">
    <property type="component" value="Unassembled WGS sequence"/>
</dbReference>
<dbReference type="InterPro" id="IPR036938">
    <property type="entry name" value="PAP2/HPO_sf"/>
</dbReference>
<comment type="caution">
    <text evidence="3">The sequence shown here is derived from an EMBL/GenBank/DDBJ whole genome shotgun (WGS) entry which is preliminary data.</text>
</comment>
<keyword evidence="4" id="KW-1185">Reference proteome</keyword>
<protein>
    <submittedName>
        <fullName evidence="3">Undecaprenyl-diphosphatase</fullName>
        <ecNumber evidence="3">3.6.1.27</ecNumber>
    </submittedName>
</protein>